<feature type="compositionally biased region" description="Low complexity" evidence="1">
    <location>
        <begin position="469"/>
        <end position="492"/>
    </location>
</feature>
<evidence type="ECO:0000313" key="2">
    <source>
        <dbReference type="EMBL" id="KXZ55637.1"/>
    </source>
</evidence>
<feature type="region of interest" description="Disordered" evidence="1">
    <location>
        <begin position="413"/>
        <end position="497"/>
    </location>
</feature>
<gene>
    <name evidence="2" type="ORF">GPECTOR_2g1187</name>
</gene>
<feature type="compositionally biased region" description="Gly residues" evidence="1">
    <location>
        <begin position="130"/>
        <end position="147"/>
    </location>
</feature>
<name>A0A150H0E2_GONPE</name>
<organism evidence="2 3">
    <name type="scientific">Gonium pectorale</name>
    <name type="common">Green alga</name>
    <dbReference type="NCBI Taxonomy" id="33097"/>
    <lineage>
        <taxon>Eukaryota</taxon>
        <taxon>Viridiplantae</taxon>
        <taxon>Chlorophyta</taxon>
        <taxon>core chlorophytes</taxon>
        <taxon>Chlorophyceae</taxon>
        <taxon>CS clade</taxon>
        <taxon>Chlamydomonadales</taxon>
        <taxon>Volvocaceae</taxon>
        <taxon>Gonium</taxon>
    </lineage>
</organism>
<accession>A0A150H0E2</accession>
<evidence type="ECO:0000313" key="3">
    <source>
        <dbReference type="Proteomes" id="UP000075714"/>
    </source>
</evidence>
<dbReference type="STRING" id="33097.A0A150H0E2"/>
<feature type="region of interest" description="Disordered" evidence="1">
    <location>
        <begin position="1399"/>
        <end position="1419"/>
    </location>
</feature>
<evidence type="ECO:0000256" key="1">
    <source>
        <dbReference type="SAM" id="MobiDB-lite"/>
    </source>
</evidence>
<dbReference type="PANTHER" id="PTHR31434:SF2">
    <property type="entry name" value="S PHASE CYCLIN A-ASSOCIATED PROTEIN IN THE ENDOPLASMIC RETICULUM"/>
    <property type="match status" value="1"/>
</dbReference>
<dbReference type="PANTHER" id="PTHR31434">
    <property type="entry name" value="S PHASE CYCLIN A-ASSOCIATED PROTEIN IN THE ENDOPLASMIC RETICULUM"/>
    <property type="match status" value="1"/>
</dbReference>
<reference evidence="3" key="1">
    <citation type="journal article" date="2016" name="Nat. Commun.">
        <title>The Gonium pectorale genome demonstrates co-option of cell cycle regulation during the evolution of multicellularity.</title>
        <authorList>
            <person name="Hanschen E.R."/>
            <person name="Marriage T.N."/>
            <person name="Ferris P.J."/>
            <person name="Hamaji T."/>
            <person name="Toyoda A."/>
            <person name="Fujiyama A."/>
            <person name="Neme R."/>
            <person name="Noguchi H."/>
            <person name="Minakuchi Y."/>
            <person name="Suzuki M."/>
            <person name="Kawai-Toyooka H."/>
            <person name="Smith D.R."/>
            <person name="Sparks H."/>
            <person name="Anderson J."/>
            <person name="Bakaric R."/>
            <person name="Luria V."/>
            <person name="Karger A."/>
            <person name="Kirschner M.W."/>
            <person name="Durand P.M."/>
            <person name="Michod R.E."/>
            <person name="Nozaki H."/>
            <person name="Olson B.J."/>
        </authorList>
    </citation>
    <scope>NUCLEOTIDE SEQUENCE [LARGE SCALE GENOMIC DNA]</scope>
    <source>
        <strain evidence="3">NIES-2863</strain>
    </source>
</reference>
<feature type="compositionally biased region" description="Gly residues" evidence="1">
    <location>
        <begin position="1300"/>
        <end position="1315"/>
    </location>
</feature>
<feature type="compositionally biased region" description="Gly residues" evidence="1">
    <location>
        <begin position="436"/>
        <end position="445"/>
    </location>
</feature>
<feature type="compositionally biased region" description="Low complexity" evidence="1">
    <location>
        <begin position="1286"/>
        <end position="1299"/>
    </location>
</feature>
<feature type="compositionally biased region" description="Gly residues" evidence="1">
    <location>
        <begin position="40"/>
        <end position="53"/>
    </location>
</feature>
<dbReference type="EMBL" id="LSYV01000003">
    <property type="protein sequence ID" value="KXZ55637.1"/>
    <property type="molecule type" value="Genomic_DNA"/>
</dbReference>
<evidence type="ECO:0008006" key="4">
    <source>
        <dbReference type="Google" id="ProtNLM"/>
    </source>
</evidence>
<sequence length="1654" mass="171273">MYLACELDCSLPQVQAVVECLAASTEDFMEAWAAGGRGGWVAAGKGPPGGEGPDAGALGPPEAQHGKQKWSELFSFQQQGRSGGQLGVSPHDSQWPSDSGEAEGAATGGGGARPGFRFGAAPPQLRLDTGGSGGGSAGECSGPGSGGAISPAAAAAAAPSDSFYHKVLSSPSRKLSPAEVLRASEERQARAERARQAMAEERLAKLAQAAQSRQTAKSVMEERAGAIAARVEEKFARSAELRQAHLAGRVMKAVEETKKVAEVAFINQMLEQDKKLALQEKLEEGEIRRRQALEALQQRSKGAAAAVEEAQERRKLLEAERREQLADRQRRKEAAQAKLEGERRAAAAAREAASRAARAAAVQAAEARQRQRDVLSERIEERLSEAAARRAQHLELIKERAALGKDLYERRTAEGISSSPRSPQSRHTRPPSPEVGGVGGAGSGQQGTSAPGVVQRLQSFPSGAGVGRSASMPSAAPPGSALASLGPSASASHPGLQATASHVSLSGTYALDPPSPLRSSDRSITLSLDAKRRLKGMRRRVCKTFARLEAGRPEYTEPDHLQALLDTPEGRELASAWGLLVEAALQEATAALEAAAAAGQKRRRRRKRGGESGAGAAALSTGTIVSGASVKHLLQRVHTDLGGRSKVFALHAARPSGLLVALAQLLAAPAALATPHPPQTAVQMMELLALLVTSSHHNAAWLLARGGATALAGLVRAGMGALDRYNGLAADEVWEEPPEARFLAALLQALASLCRAPVGDEPSLHAQQEELVSYIVASTELFSLFDQPAANDTAPIPGYVLQCLALLEAITGGPGRRSPSAVLTSQKRWAPPATNAAAIVLSFQETSMAGLLSLLTAVLLRAAPSCTPAEARPERLPPNFVEVAACVMRVLNNVARLDLPAAQSSLGAADLRVVFFHLVGFLLSYCTNQWPSGPAAELAIRAALSASYGAPMAPATALSRAASVGGAAIGGGSMGGGSVGGGSIGGAHNTSSGGSRVLQAVSAAAPSASAAAAAARPTHTGLVQLLNEVLLLLGHAAVLQPANQDVLLWGKSPTLLQRLAEVPRPYFEDQQLYQVLMPTLLAVCHGSERAVAALSQHLDLDLLRCYTQATLRRPSASMGGLSATVPGGELEVAVAPGSAGALDAGTGGEAPADRRYSLAQRFPPELLPRALAFLDRHPGSLGGAAGGDALASAVAAAAAAGVLTTSATKMSPAHMAAIAVGDTCRDSNGGDSGNSAPGVDASRRPDPVSGVPAESTESEAADAPRQAATAWSTPVGKGRQSSPPDSASSGARSLPPSAAGSGGSGSSVGGGRGGPAGFSAHAGRYFDSGDVPVPFAAGCHVGARRQRMMEAAAAAAVAAIAAEGAAGAADVINCARSYVSELSFGGYLTPSMQAASLEGASMEGASMEGDPTSPAGGDERALLDELDLDQHQYEQARLDEQQHLDERDVLLLDAPAPEKDRVRRAPHQGQLPSPIGGFEIWLRTQELLSDAAAGAIQEHVAIEADESGSWTSKYLRGNEELRELVNTLLELAFMAPHRSFTAGKSHLSVVVACSHGRESSLVGSKEEQMRNKLLEVRVRGALGWSFEMVLRPSSDAALWDKYGNMAAAVQDNWFVLGAVLKDQFGVVLEEDTAARPPCAACRRTCLAITLNKIY</sequence>
<feature type="region of interest" description="Disordered" evidence="1">
    <location>
        <begin position="1226"/>
        <end position="1315"/>
    </location>
</feature>
<dbReference type="OrthoDB" id="549977at2759"/>
<keyword evidence="3" id="KW-1185">Reference proteome</keyword>
<feature type="region of interest" description="Disordered" evidence="1">
    <location>
        <begin position="40"/>
        <end position="151"/>
    </location>
</feature>
<dbReference type="Proteomes" id="UP000075714">
    <property type="component" value="Unassembled WGS sequence"/>
</dbReference>
<protein>
    <recommendedName>
        <fullName evidence="4">S phase cyclin A-associated protein in the endoplasmic reticulum N-terminal domain-containing protein</fullName>
    </recommendedName>
</protein>
<feature type="region of interest" description="Disordered" evidence="1">
    <location>
        <begin position="323"/>
        <end position="346"/>
    </location>
</feature>
<feature type="compositionally biased region" description="Low complexity" evidence="1">
    <location>
        <begin position="54"/>
        <end position="63"/>
    </location>
</feature>
<feature type="compositionally biased region" description="Basic and acidic residues" evidence="1">
    <location>
        <begin position="323"/>
        <end position="345"/>
    </location>
</feature>
<comment type="caution">
    <text evidence="2">The sequence shown here is derived from an EMBL/GenBank/DDBJ whole genome shotgun (WGS) entry which is preliminary data.</text>
</comment>
<proteinExistence type="predicted"/>